<organism evidence="1 2">
    <name type="scientific">Vigna unguiculata</name>
    <name type="common">Cowpea</name>
    <dbReference type="NCBI Taxonomy" id="3917"/>
    <lineage>
        <taxon>Eukaryota</taxon>
        <taxon>Viridiplantae</taxon>
        <taxon>Streptophyta</taxon>
        <taxon>Embryophyta</taxon>
        <taxon>Tracheophyta</taxon>
        <taxon>Spermatophyta</taxon>
        <taxon>Magnoliopsida</taxon>
        <taxon>eudicotyledons</taxon>
        <taxon>Gunneridae</taxon>
        <taxon>Pentapetalae</taxon>
        <taxon>rosids</taxon>
        <taxon>fabids</taxon>
        <taxon>Fabales</taxon>
        <taxon>Fabaceae</taxon>
        <taxon>Papilionoideae</taxon>
        <taxon>50 kb inversion clade</taxon>
        <taxon>NPAAA clade</taxon>
        <taxon>indigoferoid/millettioid clade</taxon>
        <taxon>Phaseoleae</taxon>
        <taxon>Vigna</taxon>
    </lineage>
</organism>
<dbReference type="Gene3D" id="3.40.50.980">
    <property type="match status" value="1"/>
</dbReference>
<accession>A0A4D6LP90</accession>
<dbReference type="Proteomes" id="UP000501690">
    <property type="component" value="Linkage Group LG4"/>
</dbReference>
<dbReference type="EMBL" id="CP039348">
    <property type="protein sequence ID" value="QCD90273.1"/>
    <property type="molecule type" value="Genomic_DNA"/>
</dbReference>
<protein>
    <submittedName>
        <fullName evidence="1">Uncharacterized protein</fullName>
    </submittedName>
</protein>
<proteinExistence type="predicted"/>
<reference evidence="1 2" key="1">
    <citation type="submission" date="2019-04" db="EMBL/GenBank/DDBJ databases">
        <title>An improved genome assembly and genetic linkage map for asparagus bean, Vigna unguiculata ssp. sesquipedialis.</title>
        <authorList>
            <person name="Xia Q."/>
            <person name="Zhang R."/>
            <person name="Dong Y."/>
        </authorList>
    </citation>
    <scope>NUCLEOTIDE SEQUENCE [LARGE SCALE GENOMIC DNA]</scope>
    <source>
        <tissue evidence="1">Leaf</tissue>
    </source>
</reference>
<evidence type="ECO:0000313" key="1">
    <source>
        <dbReference type="EMBL" id="QCD90273.1"/>
    </source>
</evidence>
<gene>
    <name evidence="1" type="ORF">DEO72_LG4g1228</name>
</gene>
<keyword evidence="2" id="KW-1185">Reference proteome</keyword>
<dbReference type="AlphaFoldDB" id="A0A4D6LP90"/>
<sequence>MLGAVATTANPSYTAAELAKQLDVSNAKLVVMQFSNSGGQENAIFLQYRLQHSCCSFFFSGFHC</sequence>
<name>A0A4D6LP90_VIGUN</name>
<evidence type="ECO:0000313" key="2">
    <source>
        <dbReference type="Proteomes" id="UP000501690"/>
    </source>
</evidence>